<dbReference type="AlphaFoldDB" id="A0A949T072"/>
<evidence type="ECO:0000256" key="1">
    <source>
        <dbReference type="SAM" id="SignalP"/>
    </source>
</evidence>
<protein>
    <submittedName>
        <fullName evidence="3">DUF3761 domain-containing protein</fullName>
    </submittedName>
</protein>
<feature type="chain" id="PRO_5037268393" evidence="1">
    <location>
        <begin position="20"/>
        <end position="88"/>
    </location>
</feature>
<feature type="signal peptide" evidence="1">
    <location>
        <begin position="1"/>
        <end position="19"/>
    </location>
</feature>
<sequence>MMKKIVLWSALIVAISACSTNKPVEVVKAKDQSATVISQQAIQQSQIPLNVPANATALCRDGTYSTAKENTCSGNGGTMMIIDRYRAE</sequence>
<gene>
    <name evidence="2" type="ORF">HT657_01245</name>
    <name evidence="3" type="ORF">HT672_00845</name>
</gene>
<evidence type="ECO:0000313" key="5">
    <source>
        <dbReference type="Proteomes" id="UP001196379"/>
    </source>
</evidence>
<evidence type="ECO:0000313" key="3">
    <source>
        <dbReference type="EMBL" id="MBV6545856.1"/>
    </source>
</evidence>
<organism evidence="3 4">
    <name type="scientific">Ursidibacter maritimus</name>
    <dbReference type="NCBI Taxonomy" id="1331689"/>
    <lineage>
        <taxon>Bacteria</taxon>
        <taxon>Pseudomonadati</taxon>
        <taxon>Pseudomonadota</taxon>
        <taxon>Gammaproteobacteria</taxon>
        <taxon>Pasteurellales</taxon>
        <taxon>Pasteurellaceae</taxon>
        <taxon>Ursidibacter</taxon>
    </lineage>
</organism>
<dbReference type="PROSITE" id="PS51257">
    <property type="entry name" value="PROKAR_LIPOPROTEIN"/>
    <property type="match status" value="1"/>
</dbReference>
<dbReference type="Proteomes" id="UP000732858">
    <property type="component" value="Unassembled WGS sequence"/>
</dbReference>
<proteinExistence type="predicted"/>
<name>A0A949T072_9PAST</name>
<dbReference type="EMBL" id="JABULY010000001">
    <property type="protein sequence ID" value="MBV6530780.1"/>
    <property type="molecule type" value="Genomic_DNA"/>
</dbReference>
<evidence type="ECO:0000313" key="2">
    <source>
        <dbReference type="EMBL" id="MBV6530780.1"/>
    </source>
</evidence>
<keyword evidence="1" id="KW-0732">Signal</keyword>
<dbReference type="RefSeq" id="WP_157402804.1">
    <property type="nucleotide sequence ID" value="NZ_JABULY010000001.1"/>
</dbReference>
<accession>A0A949T072</accession>
<dbReference type="GeneID" id="65548638"/>
<reference evidence="3 5" key="1">
    <citation type="journal article" date="2021" name="Mol. Ecol.">
        <title>Polar bear-adapted Ursidibacter maritimus are remarkably conserved after generations in captivity.</title>
        <authorList>
            <person name="Espinosa-Gongora C."/>
            <person name="Hansen M.J."/>
            <person name="Bertelsen M.F."/>
            <person name="Bojesen A.M."/>
        </authorList>
    </citation>
    <scope>NUCLEOTIDE SEQUENCE</scope>
    <source>
        <strain evidence="3">Pb43105x</strain>
        <strain evidence="2 5">Pb43106</strain>
    </source>
</reference>
<dbReference type="OrthoDB" id="5690715at2"/>
<keyword evidence="5" id="KW-1185">Reference proteome</keyword>
<evidence type="ECO:0000313" key="4">
    <source>
        <dbReference type="Proteomes" id="UP000732858"/>
    </source>
</evidence>
<dbReference type="Proteomes" id="UP001196379">
    <property type="component" value="Unassembled WGS sequence"/>
</dbReference>
<dbReference type="EMBL" id="JABUMC010000001">
    <property type="protein sequence ID" value="MBV6545856.1"/>
    <property type="molecule type" value="Genomic_DNA"/>
</dbReference>
<comment type="caution">
    <text evidence="3">The sequence shown here is derived from an EMBL/GenBank/DDBJ whole genome shotgun (WGS) entry which is preliminary data.</text>
</comment>